<organism evidence="2 3">
    <name type="scientific">Rhynchophorus ferrugineus</name>
    <name type="common">Red palm weevil</name>
    <name type="synonym">Curculio ferrugineus</name>
    <dbReference type="NCBI Taxonomy" id="354439"/>
    <lineage>
        <taxon>Eukaryota</taxon>
        <taxon>Metazoa</taxon>
        <taxon>Ecdysozoa</taxon>
        <taxon>Arthropoda</taxon>
        <taxon>Hexapoda</taxon>
        <taxon>Insecta</taxon>
        <taxon>Pterygota</taxon>
        <taxon>Neoptera</taxon>
        <taxon>Endopterygota</taxon>
        <taxon>Coleoptera</taxon>
        <taxon>Polyphaga</taxon>
        <taxon>Cucujiformia</taxon>
        <taxon>Curculionidae</taxon>
        <taxon>Dryophthorinae</taxon>
        <taxon>Rhynchophorus</taxon>
    </lineage>
</organism>
<dbReference type="Proteomes" id="UP000625711">
    <property type="component" value="Unassembled WGS sequence"/>
</dbReference>
<dbReference type="OrthoDB" id="6497308at2759"/>
<dbReference type="EMBL" id="JAACXV010000041">
    <property type="protein sequence ID" value="KAF7285898.1"/>
    <property type="molecule type" value="Genomic_DNA"/>
</dbReference>
<reference evidence="2" key="1">
    <citation type="submission" date="2020-08" db="EMBL/GenBank/DDBJ databases">
        <title>Genome sequencing and assembly of the red palm weevil Rhynchophorus ferrugineus.</title>
        <authorList>
            <person name="Dias G.B."/>
            <person name="Bergman C.M."/>
            <person name="Manee M."/>
        </authorList>
    </citation>
    <scope>NUCLEOTIDE SEQUENCE</scope>
    <source>
        <strain evidence="2">AA-2017</strain>
        <tissue evidence="2">Whole larva</tissue>
    </source>
</reference>
<proteinExistence type="predicted"/>
<evidence type="ECO:0000256" key="1">
    <source>
        <dbReference type="SAM" id="MobiDB-lite"/>
    </source>
</evidence>
<sequence length="255" mass="30223">MEMKSEEPSLGNVMDLPSSASTPLQKQLPTPASKTFGWIYLESSYIPFIIVDDRYVSIRILNDKVFSRVKKFSFEVYNLFYVKCSPMKKVEADMFNMINIAHEETFGSKFLEGSDYKMRLFEFLGIYYFLKFCEYILYDLKTHMYRTFPRNTCGFLQMTANCHVPFVVRNKECYVPLFCVEGDYSFLEDKIIVCTKWEMSYFKLLVRLQNNPIEFNKYDLCLMVKTDDLLPFVDQAIDTKLTWLLTDMSWMKPKK</sequence>
<dbReference type="AlphaFoldDB" id="A0A834MJ84"/>
<gene>
    <name evidence="2" type="ORF">GWI33_009372</name>
</gene>
<accession>A0A834MJ84</accession>
<name>A0A834MJ84_RHYFE</name>
<evidence type="ECO:0000313" key="3">
    <source>
        <dbReference type="Proteomes" id="UP000625711"/>
    </source>
</evidence>
<feature type="compositionally biased region" description="Polar residues" evidence="1">
    <location>
        <begin position="18"/>
        <end position="27"/>
    </location>
</feature>
<protein>
    <submittedName>
        <fullName evidence="2">Uncharacterized protein</fullName>
    </submittedName>
</protein>
<feature type="region of interest" description="Disordered" evidence="1">
    <location>
        <begin position="1"/>
        <end position="27"/>
    </location>
</feature>
<keyword evidence="3" id="KW-1185">Reference proteome</keyword>
<comment type="caution">
    <text evidence="2">The sequence shown here is derived from an EMBL/GenBank/DDBJ whole genome shotgun (WGS) entry which is preliminary data.</text>
</comment>
<evidence type="ECO:0000313" key="2">
    <source>
        <dbReference type="EMBL" id="KAF7285898.1"/>
    </source>
</evidence>